<dbReference type="InterPro" id="IPR030373">
    <property type="entry name" value="PABS_CS"/>
</dbReference>
<dbReference type="PANTHER" id="PTHR11558">
    <property type="entry name" value="SPERMIDINE/SPERMINE SYNTHASE"/>
    <property type="match status" value="1"/>
</dbReference>
<comment type="pathway">
    <text evidence="5">Amine and polyamine biosynthesis; spermidine biosynthesis; spermidine from putrescine: step 1/1.</text>
</comment>
<evidence type="ECO:0000259" key="7">
    <source>
        <dbReference type="PROSITE" id="PS51006"/>
    </source>
</evidence>
<comment type="similarity">
    <text evidence="1 5">Belongs to the spermidine/spermine synthase family.</text>
</comment>
<feature type="binding site" evidence="5">
    <location>
        <position position="67"/>
    </location>
    <ligand>
        <name>spermidine</name>
        <dbReference type="ChEBI" id="CHEBI:57834"/>
    </ligand>
</feature>
<organism evidence="8 9">
    <name type="scientific">Wenzhouxiangella limi</name>
    <dbReference type="NCBI Taxonomy" id="2707351"/>
    <lineage>
        <taxon>Bacteria</taxon>
        <taxon>Pseudomonadati</taxon>
        <taxon>Pseudomonadota</taxon>
        <taxon>Gammaproteobacteria</taxon>
        <taxon>Chromatiales</taxon>
        <taxon>Wenzhouxiangellaceae</taxon>
        <taxon>Wenzhouxiangella</taxon>
    </lineage>
</organism>
<dbReference type="GO" id="GO:0005829">
    <property type="term" value="C:cytosol"/>
    <property type="evidence" value="ECO:0007669"/>
    <property type="project" value="TreeGrafter"/>
</dbReference>
<dbReference type="EMBL" id="JAAGSC010000023">
    <property type="protein sequence ID" value="NDY94284.1"/>
    <property type="molecule type" value="Genomic_DNA"/>
</dbReference>
<dbReference type="InterPro" id="IPR030374">
    <property type="entry name" value="PABS"/>
</dbReference>
<feature type="binding site" evidence="5">
    <location>
        <position position="168"/>
    </location>
    <ligand>
        <name>S-methyl-5'-thioadenosine</name>
        <dbReference type="ChEBI" id="CHEBI:17509"/>
    </ligand>
</feature>
<evidence type="ECO:0000256" key="4">
    <source>
        <dbReference type="ARBA" id="ARBA00023115"/>
    </source>
</evidence>
<dbReference type="InterPro" id="IPR035246">
    <property type="entry name" value="Spermidine_synt_N"/>
</dbReference>
<gene>
    <name evidence="5 8" type="primary">speE</name>
    <name evidence="8" type="ORF">G3I74_00875</name>
</gene>
<dbReference type="HAMAP" id="MF_00198">
    <property type="entry name" value="Spermidine_synth"/>
    <property type="match status" value="1"/>
</dbReference>
<dbReference type="RefSeq" id="WP_164209115.1">
    <property type="nucleotide sequence ID" value="NZ_JAAGSC010000023.1"/>
</dbReference>
<comment type="catalytic activity">
    <reaction evidence="5">
        <text>S-adenosyl 3-(methylsulfanyl)propylamine + putrescine = S-methyl-5'-thioadenosine + spermidine + H(+)</text>
        <dbReference type="Rhea" id="RHEA:12721"/>
        <dbReference type="ChEBI" id="CHEBI:15378"/>
        <dbReference type="ChEBI" id="CHEBI:17509"/>
        <dbReference type="ChEBI" id="CHEBI:57443"/>
        <dbReference type="ChEBI" id="CHEBI:57834"/>
        <dbReference type="ChEBI" id="CHEBI:326268"/>
        <dbReference type="EC" id="2.5.1.16"/>
    </reaction>
</comment>
<proteinExistence type="inferred from homology"/>
<feature type="binding site" evidence="5">
    <location>
        <position position="111"/>
    </location>
    <ligand>
        <name>S-methyl-5'-thioadenosine</name>
        <dbReference type="ChEBI" id="CHEBI:17509"/>
    </ligand>
</feature>
<evidence type="ECO:0000256" key="2">
    <source>
        <dbReference type="ARBA" id="ARBA00022679"/>
    </source>
</evidence>
<keyword evidence="4 5" id="KW-0620">Polyamine biosynthesis</keyword>
<dbReference type="InterPro" id="IPR029063">
    <property type="entry name" value="SAM-dependent_MTases_sf"/>
</dbReference>
<evidence type="ECO:0000313" key="8">
    <source>
        <dbReference type="EMBL" id="NDY94284.1"/>
    </source>
</evidence>
<dbReference type="InterPro" id="IPR037163">
    <property type="entry name" value="Spermidine_synt_N_sf"/>
</dbReference>
<dbReference type="Gene3D" id="3.40.50.150">
    <property type="entry name" value="Vaccinia Virus protein VP39"/>
    <property type="match status" value="1"/>
</dbReference>
<keyword evidence="9" id="KW-1185">Reference proteome</keyword>
<dbReference type="GO" id="GO:0008295">
    <property type="term" value="P:spermidine biosynthetic process"/>
    <property type="evidence" value="ECO:0007669"/>
    <property type="project" value="UniProtKB-UniRule"/>
</dbReference>
<comment type="subunit">
    <text evidence="5">Homodimer or homotetramer.</text>
</comment>
<dbReference type="Pfam" id="PF17284">
    <property type="entry name" value="Spermine_synt_N"/>
    <property type="match status" value="1"/>
</dbReference>
<comment type="function">
    <text evidence="5">Catalyzes the irreversible transfer of a propylamine group from the amino donor S-adenosylmethioninamine (decarboxy-AdoMet) to putrescine (1,4-diaminobutane) to yield spermidine.</text>
</comment>
<dbReference type="GO" id="GO:0004766">
    <property type="term" value="F:spermidine synthase activity"/>
    <property type="evidence" value="ECO:0007669"/>
    <property type="project" value="UniProtKB-UniRule"/>
</dbReference>
<feature type="binding site" evidence="5">
    <location>
        <position position="36"/>
    </location>
    <ligand>
        <name>S-methyl-5'-thioadenosine</name>
        <dbReference type="ChEBI" id="CHEBI:17509"/>
    </ligand>
</feature>
<keyword evidence="2 5" id="KW-0808">Transferase</keyword>
<comment type="caution">
    <text evidence="8">The sequence shown here is derived from an EMBL/GenBank/DDBJ whole genome shotgun (WGS) entry which is preliminary data.</text>
</comment>
<dbReference type="SUPFAM" id="SSF53335">
    <property type="entry name" value="S-adenosyl-L-methionine-dependent methyltransferases"/>
    <property type="match status" value="1"/>
</dbReference>
<dbReference type="Proteomes" id="UP000484885">
    <property type="component" value="Unassembled WGS sequence"/>
</dbReference>
<dbReference type="InterPro" id="IPR001045">
    <property type="entry name" value="Spermi_synthase"/>
</dbReference>
<dbReference type="PANTHER" id="PTHR11558:SF11">
    <property type="entry name" value="SPERMIDINE SYNTHASE"/>
    <property type="match status" value="1"/>
</dbReference>
<dbReference type="Gene3D" id="2.30.140.10">
    <property type="entry name" value="Spermidine synthase, tetramerisation domain"/>
    <property type="match status" value="1"/>
</dbReference>
<dbReference type="PROSITE" id="PS51006">
    <property type="entry name" value="PABS_2"/>
    <property type="match status" value="1"/>
</dbReference>
<dbReference type="Pfam" id="PF01564">
    <property type="entry name" value="Spermine_synth"/>
    <property type="match status" value="1"/>
</dbReference>
<protein>
    <recommendedName>
        <fullName evidence="5">Polyamine aminopropyltransferase</fullName>
    </recommendedName>
    <alternativeName>
        <fullName evidence="5">Putrescine aminopropyltransferase</fullName>
        <shortName evidence="5">PAPT</shortName>
    </alternativeName>
    <alternativeName>
        <fullName evidence="5">Spermidine synthase</fullName>
        <shortName evidence="5">SPDS</shortName>
        <shortName evidence="5">SPDSY</shortName>
        <ecNumber evidence="5">2.5.1.16</ecNumber>
    </alternativeName>
</protein>
<dbReference type="UniPathway" id="UPA00248">
    <property type="reaction ID" value="UER00314"/>
</dbReference>
<evidence type="ECO:0000256" key="1">
    <source>
        <dbReference type="ARBA" id="ARBA00007867"/>
    </source>
</evidence>
<evidence type="ECO:0000256" key="6">
    <source>
        <dbReference type="PROSITE-ProRule" id="PRU00354"/>
    </source>
</evidence>
<name>A0A845UUQ6_9GAMM</name>
<dbReference type="NCBIfam" id="NF002010">
    <property type="entry name" value="PRK00811.1"/>
    <property type="match status" value="1"/>
</dbReference>
<evidence type="ECO:0000256" key="3">
    <source>
        <dbReference type="ARBA" id="ARBA00023066"/>
    </source>
</evidence>
<evidence type="ECO:0000256" key="5">
    <source>
        <dbReference type="HAMAP-Rule" id="MF_00198"/>
    </source>
</evidence>
<evidence type="ECO:0000313" key="9">
    <source>
        <dbReference type="Proteomes" id="UP000484885"/>
    </source>
</evidence>
<accession>A0A845UUQ6</accession>
<dbReference type="CDD" id="cd02440">
    <property type="entry name" value="AdoMet_MTases"/>
    <property type="match status" value="1"/>
</dbReference>
<feature type="active site" description="Proton acceptor" evidence="5 6">
    <location>
        <position position="161"/>
    </location>
</feature>
<feature type="binding site" evidence="5">
    <location>
        <position position="91"/>
    </location>
    <ligand>
        <name>spermidine</name>
        <dbReference type="ChEBI" id="CHEBI:57834"/>
    </ligand>
</feature>
<dbReference type="PROSITE" id="PS01330">
    <property type="entry name" value="PABS_1"/>
    <property type="match status" value="1"/>
</dbReference>
<feature type="binding site" evidence="5">
    <location>
        <begin position="161"/>
        <end position="164"/>
    </location>
    <ligand>
        <name>spermidine</name>
        <dbReference type="ChEBI" id="CHEBI:57834"/>
    </ligand>
</feature>
<dbReference type="EC" id="2.5.1.16" evidence="5"/>
<keyword evidence="3 5" id="KW-0745">Spermidine biosynthesis</keyword>
<feature type="domain" description="PABS" evidence="7">
    <location>
        <begin position="6"/>
        <end position="242"/>
    </location>
</feature>
<feature type="binding site" evidence="5">
    <location>
        <begin position="142"/>
        <end position="143"/>
    </location>
    <ligand>
        <name>S-methyl-5'-thioadenosine</name>
        <dbReference type="ChEBI" id="CHEBI:17509"/>
    </ligand>
</feature>
<reference evidence="8 9" key="1">
    <citation type="submission" date="2020-02" db="EMBL/GenBank/DDBJ databases">
        <authorList>
            <person name="Zhang X.-Y."/>
        </authorList>
    </citation>
    <scope>NUCLEOTIDE SEQUENCE [LARGE SCALE GENOMIC DNA]</scope>
    <source>
        <strain evidence="8 9">C33</strain>
    </source>
</reference>
<dbReference type="AlphaFoldDB" id="A0A845UUQ6"/>
<sequence>MLPANEKWFTEVCKEAGSAISWGIDAHLAHETTDFQTIDVYRTTQWGNLMVIDGFVMLTSRDNFLYHEMLTHPALFSHPDPKQVVIIGGGDCGTLREVLGHQGVESVTQVEIDEQVTRLAEQHFPELCERNGDPRARLMFDDGLAYIKSIAAGSVDVIIVDSTDPIGPAEGLFGPGFIADCFAALAPGGILVQQSESPLLHQKLIGGIRANMEQAGFDDIRTLGFPQPCYPSGWWSATQARKGGTIEAVSPERFAASGIQTRYFNPGVHVGALATQLP</sequence>